<feature type="transmembrane region" description="Helical" evidence="6">
    <location>
        <begin position="240"/>
        <end position="262"/>
    </location>
</feature>
<evidence type="ECO:0000256" key="2">
    <source>
        <dbReference type="ARBA" id="ARBA00022692"/>
    </source>
</evidence>
<comment type="subcellular location">
    <subcellularLocation>
        <location evidence="1">Membrane</location>
        <topology evidence="1">Multi-pass membrane protein</topology>
    </subcellularLocation>
</comment>
<feature type="transmembrane region" description="Helical" evidence="6">
    <location>
        <begin position="87"/>
        <end position="110"/>
    </location>
</feature>
<keyword evidence="9" id="KW-1185">Reference proteome</keyword>
<feature type="domain" description="Rhodopsin" evidence="7">
    <location>
        <begin position="21"/>
        <end position="263"/>
    </location>
</feature>
<gene>
    <name evidence="8" type="ORF">JX265_010009</name>
</gene>
<sequence>MDPSIIVGVLIAALAIISVALRFWSRRYTKTGLSWDDGLILLALLATLLTDALIIWATSSAPGADDTQDDPAADENYTPSDVLYNKAIYAATVLYFTITSSTKLSIVLMYHRLFSVDPSFRSQIIAAGVLVSVYWLGLTLAAILQCVPVEYNWIPYWHPEYCFNFNVFWFVTGILEAAIDIYIIAMPIRMVLRLQLSTSRKIATTAVFLLGVFVIASGLVKAIVGYSPGSHAVAFDKAEIWTEVHCCTGIVCACLPVCWQLFIRLKHITPSWASIPSIWSQLTSVHKSGSSRVTHSSSERQLARVSDEDVLPMYNITATKPA</sequence>
<dbReference type="EMBL" id="JAFIMR010000032">
    <property type="protein sequence ID" value="KAI1860085.1"/>
    <property type="molecule type" value="Genomic_DNA"/>
</dbReference>
<evidence type="ECO:0000259" key="7">
    <source>
        <dbReference type="Pfam" id="PF20684"/>
    </source>
</evidence>
<dbReference type="PANTHER" id="PTHR33048">
    <property type="entry name" value="PTH11-LIKE INTEGRAL MEMBRANE PROTEIN (AFU_ORTHOLOGUE AFUA_5G11245)"/>
    <property type="match status" value="1"/>
</dbReference>
<feature type="transmembrane region" description="Helical" evidence="6">
    <location>
        <begin position="163"/>
        <end position="185"/>
    </location>
</feature>
<dbReference type="GO" id="GO:0016020">
    <property type="term" value="C:membrane"/>
    <property type="evidence" value="ECO:0007669"/>
    <property type="project" value="UniProtKB-SubCell"/>
</dbReference>
<keyword evidence="4 6" id="KW-0472">Membrane</keyword>
<comment type="similarity">
    <text evidence="5">Belongs to the SAT4 family.</text>
</comment>
<evidence type="ECO:0000256" key="3">
    <source>
        <dbReference type="ARBA" id="ARBA00022989"/>
    </source>
</evidence>
<evidence type="ECO:0000256" key="6">
    <source>
        <dbReference type="SAM" id="Phobius"/>
    </source>
</evidence>
<proteinExistence type="inferred from homology"/>
<evidence type="ECO:0000256" key="1">
    <source>
        <dbReference type="ARBA" id="ARBA00004141"/>
    </source>
</evidence>
<name>A0A9Q0AKN2_9PEZI</name>
<feature type="transmembrane region" description="Helical" evidence="6">
    <location>
        <begin position="6"/>
        <end position="25"/>
    </location>
</feature>
<evidence type="ECO:0000256" key="5">
    <source>
        <dbReference type="ARBA" id="ARBA00038359"/>
    </source>
</evidence>
<dbReference type="InterPro" id="IPR052337">
    <property type="entry name" value="SAT4-like"/>
</dbReference>
<keyword evidence="2 6" id="KW-0812">Transmembrane</keyword>
<dbReference type="PANTHER" id="PTHR33048:SF47">
    <property type="entry name" value="INTEGRAL MEMBRANE PROTEIN-RELATED"/>
    <property type="match status" value="1"/>
</dbReference>
<protein>
    <recommendedName>
        <fullName evidence="7">Rhodopsin domain-containing protein</fullName>
    </recommendedName>
</protein>
<organism evidence="8 9">
    <name type="scientific">Neoarthrinium moseri</name>
    <dbReference type="NCBI Taxonomy" id="1658444"/>
    <lineage>
        <taxon>Eukaryota</taxon>
        <taxon>Fungi</taxon>
        <taxon>Dikarya</taxon>
        <taxon>Ascomycota</taxon>
        <taxon>Pezizomycotina</taxon>
        <taxon>Sordariomycetes</taxon>
        <taxon>Xylariomycetidae</taxon>
        <taxon>Amphisphaeriales</taxon>
        <taxon>Apiosporaceae</taxon>
        <taxon>Neoarthrinium</taxon>
    </lineage>
</organism>
<feature type="transmembrane region" description="Helical" evidence="6">
    <location>
        <begin position="37"/>
        <end position="57"/>
    </location>
</feature>
<keyword evidence="3 6" id="KW-1133">Transmembrane helix</keyword>
<dbReference type="InterPro" id="IPR049326">
    <property type="entry name" value="Rhodopsin_dom_fungi"/>
</dbReference>
<dbReference type="AlphaFoldDB" id="A0A9Q0AKN2"/>
<accession>A0A9Q0AKN2</accession>
<feature type="transmembrane region" description="Helical" evidence="6">
    <location>
        <begin position="122"/>
        <end position="143"/>
    </location>
</feature>
<evidence type="ECO:0000256" key="4">
    <source>
        <dbReference type="ARBA" id="ARBA00023136"/>
    </source>
</evidence>
<dbReference type="Proteomes" id="UP000829685">
    <property type="component" value="Unassembled WGS sequence"/>
</dbReference>
<evidence type="ECO:0000313" key="8">
    <source>
        <dbReference type="EMBL" id="KAI1860085.1"/>
    </source>
</evidence>
<dbReference type="Pfam" id="PF20684">
    <property type="entry name" value="Fung_rhodopsin"/>
    <property type="match status" value="1"/>
</dbReference>
<comment type="caution">
    <text evidence="8">The sequence shown here is derived from an EMBL/GenBank/DDBJ whole genome shotgun (WGS) entry which is preliminary data.</text>
</comment>
<evidence type="ECO:0000313" key="9">
    <source>
        <dbReference type="Proteomes" id="UP000829685"/>
    </source>
</evidence>
<feature type="transmembrane region" description="Helical" evidence="6">
    <location>
        <begin position="206"/>
        <end position="228"/>
    </location>
</feature>
<reference evidence="8" key="1">
    <citation type="submission" date="2021-03" db="EMBL/GenBank/DDBJ databases">
        <title>Revisited historic fungal species revealed as producer of novel bioactive compounds through whole genome sequencing and comparative genomics.</title>
        <authorList>
            <person name="Vignolle G.A."/>
            <person name="Hochenegger N."/>
            <person name="Mach R.L."/>
            <person name="Mach-Aigner A.R."/>
            <person name="Javad Rahimi M."/>
            <person name="Salim K.A."/>
            <person name="Chan C.M."/>
            <person name="Lim L.B.L."/>
            <person name="Cai F."/>
            <person name="Druzhinina I.S."/>
            <person name="U'Ren J.M."/>
            <person name="Derntl C."/>
        </authorList>
    </citation>
    <scope>NUCLEOTIDE SEQUENCE</scope>
    <source>
        <strain evidence="8">TUCIM 5799</strain>
    </source>
</reference>